<comment type="caution">
    <text evidence="1">The sequence shown here is derived from an EMBL/GenBank/DDBJ whole genome shotgun (WGS) entry which is preliminary data.</text>
</comment>
<dbReference type="EMBL" id="DVHC01000017">
    <property type="protein sequence ID" value="HIR58710.1"/>
    <property type="molecule type" value="Genomic_DNA"/>
</dbReference>
<gene>
    <name evidence="1" type="ORF">IAB38_01530</name>
</gene>
<sequence>MKNIDININKYVDLEERYALYGEYGDYIDKYIIYSICADNLGISFSEIRDYVNSAGLKLTEEEITIFLKDKEKEDKQNNPKEDNSNKTKSQIFADNFMKKLKASTYELNPTTLEYFNMYLANLKQNAINLVNLVENIGNDEYKELFDSLDIDVVEDKINYEDAIRLCKPIIYNVLKIREMEEKANNKETYLTFSVSRDYLRRDGLCLSDVCPPIGYQLMTYEAMSEDGYIELTDRQKRNMIEKVNEELSMTMDMLSELNYGDSKRLGYINKNRN</sequence>
<evidence type="ECO:0000313" key="2">
    <source>
        <dbReference type="Proteomes" id="UP000824232"/>
    </source>
</evidence>
<evidence type="ECO:0000313" key="1">
    <source>
        <dbReference type="EMBL" id="HIR58710.1"/>
    </source>
</evidence>
<name>A0A9D1DTB4_9FIRM</name>
<reference evidence="1" key="2">
    <citation type="journal article" date="2021" name="PeerJ">
        <title>Extensive microbial diversity within the chicken gut microbiome revealed by metagenomics and culture.</title>
        <authorList>
            <person name="Gilroy R."/>
            <person name="Ravi A."/>
            <person name="Getino M."/>
            <person name="Pursley I."/>
            <person name="Horton D.L."/>
            <person name="Alikhan N.F."/>
            <person name="Baker D."/>
            <person name="Gharbi K."/>
            <person name="Hall N."/>
            <person name="Watson M."/>
            <person name="Adriaenssens E.M."/>
            <person name="Foster-Nyarko E."/>
            <person name="Jarju S."/>
            <person name="Secka A."/>
            <person name="Antonio M."/>
            <person name="Oren A."/>
            <person name="Chaudhuri R.R."/>
            <person name="La Ragione R."/>
            <person name="Hildebrand F."/>
            <person name="Pallen M.J."/>
        </authorList>
    </citation>
    <scope>NUCLEOTIDE SEQUENCE</scope>
    <source>
        <strain evidence="1">CHK184-20233</strain>
    </source>
</reference>
<protein>
    <submittedName>
        <fullName evidence="1">Uncharacterized protein</fullName>
    </submittedName>
</protein>
<accession>A0A9D1DTB4</accession>
<reference evidence="1" key="1">
    <citation type="submission" date="2020-10" db="EMBL/GenBank/DDBJ databases">
        <authorList>
            <person name="Gilroy R."/>
        </authorList>
    </citation>
    <scope>NUCLEOTIDE SEQUENCE</scope>
    <source>
        <strain evidence="1">CHK184-20233</strain>
    </source>
</reference>
<organism evidence="1 2">
    <name type="scientific">Candidatus Onthousia excrementipullorum</name>
    <dbReference type="NCBI Taxonomy" id="2840884"/>
    <lineage>
        <taxon>Bacteria</taxon>
        <taxon>Bacillati</taxon>
        <taxon>Bacillota</taxon>
        <taxon>Bacilli</taxon>
        <taxon>Candidatus Onthousia</taxon>
    </lineage>
</organism>
<dbReference type="AlphaFoldDB" id="A0A9D1DTB4"/>
<dbReference type="Proteomes" id="UP000824232">
    <property type="component" value="Unassembled WGS sequence"/>
</dbReference>
<proteinExistence type="predicted"/>